<keyword evidence="2" id="KW-1185">Reference proteome</keyword>
<comment type="caution">
    <text evidence="1">The sequence shown here is derived from an EMBL/GenBank/DDBJ whole genome shotgun (WGS) entry which is preliminary data.</text>
</comment>
<protein>
    <submittedName>
        <fullName evidence="1">Uncharacterized protein</fullName>
    </submittedName>
</protein>
<proteinExistence type="predicted"/>
<dbReference type="EMBL" id="JABSTQ010009299">
    <property type="protein sequence ID" value="KAG0430690.1"/>
    <property type="molecule type" value="Genomic_DNA"/>
</dbReference>
<sequence>DLKYFHKVENENPGTCFEDIEHIKMELDKIYQDRYSGAIARSRSEKFLLGEQPTKRALADKKK</sequence>
<feature type="non-terminal residue" evidence="1">
    <location>
        <position position="63"/>
    </location>
</feature>
<evidence type="ECO:0000313" key="2">
    <source>
        <dbReference type="Proteomes" id="UP000805193"/>
    </source>
</evidence>
<dbReference type="Proteomes" id="UP000805193">
    <property type="component" value="Unassembled WGS sequence"/>
</dbReference>
<feature type="non-terminal residue" evidence="1">
    <location>
        <position position="1"/>
    </location>
</feature>
<accession>A0AC60QA24</accession>
<name>A0AC60QA24_IXOPE</name>
<evidence type="ECO:0000313" key="1">
    <source>
        <dbReference type="EMBL" id="KAG0430690.1"/>
    </source>
</evidence>
<reference evidence="1 2" key="1">
    <citation type="journal article" date="2020" name="Cell">
        <title>Large-Scale Comparative Analyses of Tick Genomes Elucidate Their Genetic Diversity and Vector Capacities.</title>
        <authorList>
            <consortium name="Tick Genome and Microbiome Consortium (TIGMIC)"/>
            <person name="Jia N."/>
            <person name="Wang J."/>
            <person name="Shi W."/>
            <person name="Du L."/>
            <person name="Sun Y."/>
            <person name="Zhan W."/>
            <person name="Jiang J.F."/>
            <person name="Wang Q."/>
            <person name="Zhang B."/>
            <person name="Ji P."/>
            <person name="Bell-Sakyi L."/>
            <person name="Cui X.M."/>
            <person name="Yuan T.T."/>
            <person name="Jiang B.G."/>
            <person name="Yang W.F."/>
            <person name="Lam T.T."/>
            <person name="Chang Q.C."/>
            <person name="Ding S.J."/>
            <person name="Wang X.J."/>
            <person name="Zhu J.G."/>
            <person name="Ruan X.D."/>
            <person name="Zhao L."/>
            <person name="Wei J.T."/>
            <person name="Ye R.Z."/>
            <person name="Que T.C."/>
            <person name="Du C.H."/>
            <person name="Zhou Y.H."/>
            <person name="Cheng J.X."/>
            <person name="Dai P.F."/>
            <person name="Guo W.B."/>
            <person name="Han X.H."/>
            <person name="Huang E.J."/>
            <person name="Li L.F."/>
            <person name="Wei W."/>
            <person name="Gao Y.C."/>
            <person name="Liu J.Z."/>
            <person name="Shao H.Z."/>
            <person name="Wang X."/>
            <person name="Wang C.C."/>
            <person name="Yang T.C."/>
            <person name="Huo Q.B."/>
            <person name="Li W."/>
            <person name="Chen H.Y."/>
            <person name="Chen S.E."/>
            <person name="Zhou L.G."/>
            <person name="Ni X.B."/>
            <person name="Tian J.H."/>
            <person name="Sheng Y."/>
            <person name="Liu T."/>
            <person name="Pan Y.S."/>
            <person name="Xia L.Y."/>
            <person name="Li J."/>
            <person name="Zhao F."/>
            <person name="Cao W.C."/>
        </authorList>
    </citation>
    <scope>NUCLEOTIDE SEQUENCE [LARGE SCALE GENOMIC DNA]</scope>
    <source>
        <strain evidence="1">Iper-2018</strain>
    </source>
</reference>
<organism evidence="1 2">
    <name type="scientific">Ixodes persulcatus</name>
    <name type="common">Taiga tick</name>
    <dbReference type="NCBI Taxonomy" id="34615"/>
    <lineage>
        <taxon>Eukaryota</taxon>
        <taxon>Metazoa</taxon>
        <taxon>Ecdysozoa</taxon>
        <taxon>Arthropoda</taxon>
        <taxon>Chelicerata</taxon>
        <taxon>Arachnida</taxon>
        <taxon>Acari</taxon>
        <taxon>Parasitiformes</taxon>
        <taxon>Ixodida</taxon>
        <taxon>Ixodoidea</taxon>
        <taxon>Ixodidae</taxon>
        <taxon>Ixodinae</taxon>
        <taxon>Ixodes</taxon>
    </lineage>
</organism>
<gene>
    <name evidence="1" type="ORF">HPB47_022460</name>
</gene>